<protein>
    <submittedName>
        <fullName evidence="1">Uncharacterized protein</fullName>
    </submittedName>
</protein>
<comment type="caution">
    <text evidence="1">The sequence shown here is derived from an EMBL/GenBank/DDBJ whole genome shotgun (WGS) entry which is preliminary data.</text>
</comment>
<evidence type="ECO:0000313" key="1">
    <source>
        <dbReference type="EMBL" id="ETR68141.1"/>
    </source>
</evidence>
<organism evidence="1 2">
    <name type="scientific">Candidatus Magnetoglobus multicellularis str. Araruama</name>
    <dbReference type="NCBI Taxonomy" id="890399"/>
    <lineage>
        <taxon>Bacteria</taxon>
        <taxon>Pseudomonadati</taxon>
        <taxon>Thermodesulfobacteriota</taxon>
        <taxon>Desulfobacteria</taxon>
        <taxon>Desulfobacterales</taxon>
        <taxon>Desulfobacteraceae</taxon>
        <taxon>Candidatus Magnetoglobus</taxon>
    </lineage>
</organism>
<gene>
    <name evidence="1" type="ORF">OMM_10839</name>
</gene>
<proteinExistence type="predicted"/>
<sequence length="126" mass="14546">MGFKYSCFISYSSGQKELIQKFIYQIEESLNAEIELYMKELCYKSPYQTDASSKDIWGSYLAGQVLVESASLEDVSERNSQTLQRIKSWLLEIMRGDMPAIERVNAGNVLDKLSDDRLIKRILFAR</sequence>
<reference evidence="2" key="1">
    <citation type="submission" date="2012-11" db="EMBL/GenBank/DDBJ databases">
        <authorList>
            <person name="Lucero-Rivera Y.E."/>
            <person name="Tovar-Ramirez D."/>
        </authorList>
    </citation>
    <scope>NUCLEOTIDE SEQUENCE [LARGE SCALE GENOMIC DNA]</scope>
    <source>
        <strain evidence="2">Araruama</strain>
    </source>
</reference>
<dbReference type="EMBL" id="ATBP01001059">
    <property type="protein sequence ID" value="ETR68141.1"/>
    <property type="molecule type" value="Genomic_DNA"/>
</dbReference>
<evidence type="ECO:0000313" key="2">
    <source>
        <dbReference type="Proteomes" id="UP000189670"/>
    </source>
</evidence>
<dbReference type="AlphaFoldDB" id="A0A1V1NZY6"/>
<name>A0A1V1NZY6_9BACT</name>
<accession>A0A1V1NZY6</accession>
<dbReference type="Proteomes" id="UP000189670">
    <property type="component" value="Unassembled WGS sequence"/>
</dbReference>